<evidence type="ECO:0000256" key="1">
    <source>
        <dbReference type="SAM" id="MobiDB-lite"/>
    </source>
</evidence>
<dbReference type="AlphaFoldDB" id="A0A4Z2EL21"/>
<comment type="caution">
    <text evidence="2">The sequence shown here is derived from an EMBL/GenBank/DDBJ whole genome shotgun (WGS) entry which is preliminary data.</text>
</comment>
<organism evidence="2 3">
    <name type="scientific">Liparis tanakae</name>
    <name type="common">Tanaka's snailfish</name>
    <dbReference type="NCBI Taxonomy" id="230148"/>
    <lineage>
        <taxon>Eukaryota</taxon>
        <taxon>Metazoa</taxon>
        <taxon>Chordata</taxon>
        <taxon>Craniata</taxon>
        <taxon>Vertebrata</taxon>
        <taxon>Euteleostomi</taxon>
        <taxon>Actinopterygii</taxon>
        <taxon>Neopterygii</taxon>
        <taxon>Teleostei</taxon>
        <taxon>Neoteleostei</taxon>
        <taxon>Acanthomorphata</taxon>
        <taxon>Eupercaria</taxon>
        <taxon>Perciformes</taxon>
        <taxon>Cottioidei</taxon>
        <taxon>Cottales</taxon>
        <taxon>Liparidae</taxon>
        <taxon>Liparis</taxon>
    </lineage>
</organism>
<keyword evidence="3" id="KW-1185">Reference proteome</keyword>
<sequence>MNPITECHNCGVLPSLSPPAGHVFTPSPATPLNASTYGRKLTGEPEDVKGGSAPCRVALQQHQDLPEVEYSHQECD</sequence>
<reference evidence="2 3" key="1">
    <citation type="submission" date="2019-03" db="EMBL/GenBank/DDBJ databases">
        <title>First draft genome of Liparis tanakae, snailfish: a comprehensive survey of snailfish specific genes.</title>
        <authorList>
            <person name="Kim W."/>
            <person name="Song I."/>
            <person name="Jeong J.-H."/>
            <person name="Kim D."/>
            <person name="Kim S."/>
            <person name="Ryu S."/>
            <person name="Song J.Y."/>
            <person name="Lee S.K."/>
        </authorList>
    </citation>
    <scope>NUCLEOTIDE SEQUENCE [LARGE SCALE GENOMIC DNA]</scope>
    <source>
        <tissue evidence="2">Muscle</tissue>
    </source>
</reference>
<dbReference type="EMBL" id="SRLO01005529">
    <property type="protein sequence ID" value="TNN29533.1"/>
    <property type="molecule type" value="Genomic_DNA"/>
</dbReference>
<name>A0A4Z2EL21_9TELE</name>
<accession>A0A4Z2EL21</accession>
<protein>
    <submittedName>
        <fullName evidence="2">Uncharacterized protein</fullName>
    </submittedName>
</protein>
<proteinExistence type="predicted"/>
<dbReference type="Proteomes" id="UP000314294">
    <property type="component" value="Unassembled WGS sequence"/>
</dbReference>
<feature type="region of interest" description="Disordered" evidence="1">
    <location>
        <begin position="18"/>
        <end position="51"/>
    </location>
</feature>
<evidence type="ECO:0000313" key="2">
    <source>
        <dbReference type="EMBL" id="TNN29533.1"/>
    </source>
</evidence>
<evidence type="ECO:0000313" key="3">
    <source>
        <dbReference type="Proteomes" id="UP000314294"/>
    </source>
</evidence>
<gene>
    <name evidence="2" type="ORF">EYF80_060319</name>
</gene>